<name>A0A345BLA7_9CAUD</name>
<dbReference type="Proteomes" id="UP000258581">
    <property type="component" value="Segment"/>
</dbReference>
<sequence length="54" mass="6273">MITLFCWFYGLLTAATLVACCVAFINELEAEIHKMTDFEIRMARLGFVRIKDKK</sequence>
<reference evidence="2" key="1">
    <citation type="submission" date="2018-06" db="EMBL/GenBank/DDBJ databases">
        <authorList>
            <person name="Sharma R."/>
            <person name="James B."/>
            <person name="Berg J.A."/>
            <person name="Breakwell D.P."/>
            <person name="Hope S."/>
            <person name="Grose J.H."/>
        </authorList>
    </citation>
    <scope>NUCLEOTIDE SEQUENCE [LARGE SCALE GENOMIC DNA]</scope>
</reference>
<protein>
    <submittedName>
        <fullName evidence="1">Uncharacterized protein</fullName>
    </submittedName>
</protein>
<accession>A0A345BLA7</accession>
<dbReference type="EMBL" id="MH426724">
    <property type="protein sequence ID" value="AXF51228.1"/>
    <property type="molecule type" value="Genomic_DNA"/>
</dbReference>
<keyword evidence="2" id="KW-1185">Reference proteome</keyword>
<gene>
    <name evidence="1" type="ORF">WELLINGTON_98</name>
</gene>
<proteinExistence type="predicted"/>
<evidence type="ECO:0000313" key="2">
    <source>
        <dbReference type="Proteomes" id="UP000258581"/>
    </source>
</evidence>
<evidence type="ECO:0000313" key="1">
    <source>
        <dbReference type="EMBL" id="AXF51228.1"/>
    </source>
</evidence>
<organism evidence="1 2">
    <name type="scientific">Erwinia phage Wellington</name>
    <dbReference type="NCBI Taxonomy" id="2267653"/>
    <lineage>
        <taxon>Viruses</taxon>
        <taxon>Duplodnaviria</taxon>
        <taxon>Heunggongvirae</taxon>
        <taxon>Uroviricota</taxon>
        <taxon>Caudoviricetes</taxon>
        <taxon>Chimalliviridae</taxon>
        <taxon>Wellingtonvirus</taxon>
        <taxon>Wellingtonvirus wellington</taxon>
    </lineage>
</organism>